<accession>A0A6N3R202</accession>
<dbReference type="Proteomes" id="UP000005406">
    <property type="component" value="Unassembled WGS sequence"/>
</dbReference>
<evidence type="ECO:0000313" key="2">
    <source>
        <dbReference type="Proteomes" id="UP000005406"/>
    </source>
</evidence>
<protein>
    <submittedName>
        <fullName evidence="1">Uncharacterized protein</fullName>
    </submittedName>
</protein>
<gene>
    <name evidence="1" type="ORF">SFCCH060_2525</name>
</gene>
<organism evidence="1 2">
    <name type="scientific">Shigella flexneri CCH060</name>
    <dbReference type="NCBI Taxonomy" id="754091"/>
    <lineage>
        <taxon>Bacteria</taxon>
        <taxon>Pseudomonadati</taxon>
        <taxon>Pseudomonadota</taxon>
        <taxon>Gammaproteobacteria</taxon>
        <taxon>Enterobacterales</taxon>
        <taxon>Enterobacteriaceae</taxon>
        <taxon>Shigella</taxon>
    </lineage>
</organism>
<proteinExistence type="predicted"/>
<name>A0A6N3R202_SHIFL</name>
<dbReference type="AlphaFoldDB" id="A0A6N3R202"/>
<reference evidence="1 2" key="1">
    <citation type="submission" date="2012-03" db="EMBL/GenBank/DDBJ databases">
        <authorList>
            <person name="Rasko D."/>
            <person name="Redman J."/>
            <person name="Daugherty S.C."/>
            <person name="Tallon L."/>
            <person name="Sadzewicz L."/>
            <person name="Jones K."/>
            <person name="Santana-Cruz I."/>
            <person name="Liu X."/>
        </authorList>
    </citation>
    <scope>NUCLEOTIDE SEQUENCE [LARGE SCALE GENOMIC DNA]</scope>
    <source>
        <strain evidence="1 2">CCH060</strain>
    </source>
</reference>
<evidence type="ECO:0000313" key="1">
    <source>
        <dbReference type="EMBL" id="EIQ09925.1"/>
    </source>
</evidence>
<comment type="caution">
    <text evidence="1">The sequence shown here is derived from an EMBL/GenBank/DDBJ whole genome shotgun (WGS) entry which is preliminary data.</text>
</comment>
<dbReference type="EMBL" id="AKMW01000056">
    <property type="protein sequence ID" value="EIQ09925.1"/>
    <property type="molecule type" value="Genomic_DNA"/>
</dbReference>
<sequence length="38" mass="4552">MSQDAYSLRCYLHYMQKAEPLLQSRESRARYISKSVEI</sequence>